<dbReference type="EMBL" id="MU005576">
    <property type="protein sequence ID" value="KAF2686712.1"/>
    <property type="molecule type" value="Genomic_DNA"/>
</dbReference>
<evidence type="ECO:0000313" key="1">
    <source>
        <dbReference type="EMBL" id="KAF2686712.1"/>
    </source>
</evidence>
<dbReference type="AlphaFoldDB" id="A0A6G1J862"/>
<name>A0A6G1J862_9PLEO</name>
<organism evidence="1 2">
    <name type="scientific">Lentithecium fluviatile CBS 122367</name>
    <dbReference type="NCBI Taxonomy" id="1168545"/>
    <lineage>
        <taxon>Eukaryota</taxon>
        <taxon>Fungi</taxon>
        <taxon>Dikarya</taxon>
        <taxon>Ascomycota</taxon>
        <taxon>Pezizomycotina</taxon>
        <taxon>Dothideomycetes</taxon>
        <taxon>Pleosporomycetidae</taxon>
        <taxon>Pleosporales</taxon>
        <taxon>Massarineae</taxon>
        <taxon>Lentitheciaceae</taxon>
        <taxon>Lentithecium</taxon>
    </lineage>
</organism>
<sequence>MLIFTSAHGIRDNSRRAPFLLRATSASRERLSKKVILKFGSASQCHGNRFRSLPFAYHVFPRDEPASGPPHTLQSLKRRTSGSVVLDAGTAPVPAEQRAHLLEPSQPDHRGSGSTMRVTGLVVPWLTGLACSSQTSEAVMACNVSSEARHDTTLTFATTPPSVRSVRRIPFNRSAGGSRLAVPEKAAV</sequence>
<keyword evidence="2" id="KW-1185">Reference proteome</keyword>
<evidence type="ECO:0000313" key="2">
    <source>
        <dbReference type="Proteomes" id="UP000799291"/>
    </source>
</evidence>
<reference evidence="1" key="1">
    <citation type="journal article" date="2020" name="Stud. Mycol.">
        <title>101 Dothideomycetes genomes: a test case for predicting lifestyles and emergence of pathogens.</title>
        <authorList>
            <person name="Haridas S."/>
            <person name="Albert R."/>
            <person name="Binder M."/>
            <person name="Bloem J."/>
            <person name="Labutti K."/>
            <person name="Salamov A."/>
            <person name="Andreopoulos B."/>
            <person name="Baker S."/>
            <person name="Barry K."/>
            <person name="Bills G."/>
            <person name="Bluhm B."/>
            <person name="Cannon C."/>
            <person name="Castanera R."/>
            <person name="Culley D."/>
            <person name="Daum C."/>
            <person name="Ezra D."/>
            <person name="Gonzalez J."/>
            <person name="Henrissat B."/>
            <person name="Kuo A."/>
            <person name="Liang C."/>
            <person name="Lipzen A."/>
            <person name="Lutzoni F."/>
            <person name="Magnuson J."/>
            <person name="Mondo S."/>
            <person name="Nolan M."/>
            <person name="Ohm R."/>
            <person name="Pangilinan J."/>
            <person name="Park H.-J."/>
            <person name="Ramirez L."/>
            <person name="Alfaro M."/>
            <person name="Sun H."/>
            <person name="Tritt A."/>
            <person name="Yoshinaga Y."/>
            <person name="Zwiers L.-H."/>
            <person name="Turgeon B."/>
            <person name="Goodwin S."/>
            <person name="Spatafora J."/>
            <person name="Crous P."/>
            <person name="Grigoriev I."/>
        </authorList>
    </citation>
    <scope>NUCLEOTIDE SEQUENCE</scope>
    <source>
        <strain evidence="1">CBS 122367</strain>
    </source>
</reference>
<accession>A0A6G1J862</accession>
<proteinExistence type="predicted"/>
<dbReference type="Proteomes" id="UP000799291">
    <property type="component" value="Unassembled WGS sequence"/>
</dbReference>
<protein>
    <submittedName>
        <fullName evidence="1">Uncharacterized protein</fullName>
    </submittedName>
</protein>
<gene>
    <name evidence="1" type="ORF">K458DRAFT_402279</name>
</gene>